<dbReference type="Proteomes" id="UP001157137">
    <property type="component" value="Unassembled WGS sequence"/>
</dbReference>
<feature type="region of interest" description="Disordered" evidence="1">
    <location>
        <begin position="26"/>
        <end position="65"/>
    </location>
</feature>
<name>A0AA37X429_9BACL</name>
<reference evidence="2" key="1">
    <citation type="submission" date="2023-02" db="EMBL/GenBank/DDBJ databases">
        <title>Proposal of a novel subspecies: Alicyclobacillus hesperidum subspecies aegle.</title>
        <authorList>
            <person name="Goto K."/>
            <person name="Fujii T."/>
            <person name="Yasui K."/>
            <person name="Mochida K."/>
            <person name="Kato-Tanaka Y."/>
            <person name="Morohoshi S."/>
            <person name="An S.Y."/>
            <person name="Kasai H."/>
            <person name="Yokota A."/>
        </authorList>
    </citation>
    <scope>NUCLEOTIDE SEQUENCE</scope>
    <source>
        <strain evidence="2">DSM 12766</strain>
    </source>
</reference>
<comment type="caution">
    <text evidence="2">The sequence shown here is derived from an EMBL/GenBank/DDBJ whole genome shotgun (WGS) entry which is preliminary data.</text>
</comment>
<sequence>MGIGFVMTFVLFAFLIGLLSRKVTTNSEQTQSDEVQHAPESPREIWTNAKDTTEQSMPSNQAQAQ</sequence>
<proteinExistence type="predicted"/>
<gene>
    <name evidence="2" type="ORF">Heshes_12360</name>
</gene>
<protein>
    <submittedName>
        <fullName evidence="2">Uncharacterized protein</fullName>
    </submittedName>
</protein>
<evidence type="ECO:0000313" key="2">
    <source>
        <dbReference type="EMBL" id="GLV13552.1"/>
    </source>
</evidence>
<dbReference type="AlphaFoldDB" id="A0AA37X429"/>
<dbReference type="RefSeq" id="WP_040289786.1">
    <property type="nucleotide sequence ID" value="NZ_BSRA01000006.1"/>
</dbReference>
<evidence type="ECO:0000313" key="3">
    <source>
        <dbReference type="Proteomes" id="UP001157137"/>
    </source>
</evidence>
<organism evidence="2 3">
    <name type="scientific">Alicyclobacillus hesperidum</name>
    <dbReference type="NCBI Taxonomy" id="89784"/>
    <lineage>
        <taxon>Bacteria</taxon>
        <taxon>Bacillati</taxon>
        <taxon>Bacillota</taxon>
        <taxon>Bacilli</taxon>
        <taxon>Bacillales</taxon>
        <taxon>Alicyclobacillaceae</taxon>
        <taxon>Alicyclobacillus</taxon>
    </lineage>
</organism>
<feature type="compositionally biased region" description="Polar residues" evidence="1">
    <location>
        <begin position="54"/>
        <end position="65"/>
    </location>
</feature>
<accession>A0AA37X429</accession>
<feature type="compositionally biased region" description="Basic and acidic residues" evidence="1">
    <location>
        <begin position="34"/>
        <end position="43"/>
    </location>
</feature>
<evidence type="ECO:0000256" key="1">
    <source>
        <dbReference type="SAM" id="MobiDB-lite"/>
    </source>
</evidence>
<dbReference type="EMBL" id="BSRA01000006">
    <property type="protein sequence ID" value="GLV13552.1"/>
    <property type="molecule type" value="Genomic_DNA"/>
</dbReference>